<keyword evidence="4" id="KW-1185">Reference proteome</keyword>
<dbReference type="PIRSF" id="PIRSF500206">
    <property type="entry name" value="MtrH"/>
    <property type="match status" value="1"/>
</dbReference>
<evidence type="ECO:0000313" key="3">
    <source>
        <dbReference type="EMBL" id="TDQ70186.1"/>
    </source>
</evidence>
<dbReference type="OrthoDB" id="18811at2157"/>
<reference evidence="3 4" key="1">
    <citation type="submission" date="2019-03" db="EMBL/GenBank/DDBJ databases">
        <title>Genomic Encyclopedia of Type Strains, Phase IV (KMG-IV): sequencing the most valuable type-strain genomes for metagenomic binning, comparative biology and taxonomic classification.</title>
        <authorList>
            <person name="Goeker M."/>
        </authorList>
    </citation>
    <scope>NUCLEOTIDE SEQUENCE [LARGE SCALE GENOMIC DNA]</scope>
    <source>
        <strain evidence="3 4">DSM 13328</strain>
    </source>
</reference>
<dbReference type="InterPro" id="IPR023467">
    <property type="entry name" value="MeTrfase_MtrH/MtxH"/>
</dbReference>
<dbReference type="NCBIfam" id="TIGR01114">
    <property type="entry name" value="mtrH"/>
    <property type="match status" value="1"/>
</dbReference>
<dbReference type="EMBL" id="SNYS01000006">
    <property type="protein sequence ID" value="TDQ70186.1"/>
    <property type="molecule type" value="Genomic_DNA"/>
</dbReference>
<sequence length="316" mass="34167">MFKFEKKQEIYEVGGVRFGGQPGEVPTVIIGTMFYNRHKIVTDADKGIFDKAAAEKLWNDQLEICDKTGVSCANQLVGETPEAIKSYIDWFIDIDDKTPFLMDSSDSEVRAAAALYATEIGVHDRAVYNSINASIEENEIKALTESKINASIVLAFNAINPTVLGKIEILEKGGTGLSGGLLEISKMCGIEKPLIDVAAVPLGSGAGASMRGITAIKGHLGYPVGGGFHNTASAWDWMREFKKTQENPKEYYLPADIGTNLVAQALGANFLLYGPIENAKYVASSAAMVDIMLEENAKELGIELVNEENLPIGKLI</sequence>
<evidence type="ECO:0000313" key="4">
    <source>
        <dbReference type="Proteomes" id="UP000294855"/>
    </source>
</evidence>
<evidence type="ECO:0000256" key="2">
    <source>
        <dbReference type="ARBA" id="ARBA00022679"/>
    </source>
</evidence>
<gene>
    <name evidence="3" type="ORF">C7391_0526</name>
</gene>
<keyword evidence="1 3" id="KW-0489">Methyltransferase</keyword>
<dbReference type="GO" id="GO:0008168">
    <property type="term" value="F:methyltransferase activity"/>
    <property type="evidence" value="ECO:0007669"/>
    <property type="project" value="UniProtKB-KW"/>
</dbReference>
<proteinExistence type="predicted"/>
<dbReference type="GO" id="GO:0006730">
    <property type="term" value="P:one-carbon metabolic process"/>
    <property type="evidence" value="ECO:0007669"/>
    <property type="project" value="InterPro"/>
</dbReference>
<name>A0A484F4V7_9EURY</name>
<dbReference type="RefSeq" id="WP_133516997.1">
    <property type="nucleotide sequence ID" value="NZ_JAHDUW010000005.1"/>
</dbReference>
<dbReference type="GO" id="GO:0032259">
    <property type="term" value="P:methylation"/>
    <property type="evidence" value="ECO:0007669"/>
    <property type="project" value="UniProtKB-KW"/>
</dbReference>
<evidence type="ECO:0000256" key="1">
    <source>
        <dbReference type="ARBA" id="ARBA00022603"/>
    </source>
</evidence>
<comment type="caution">
    <text evidence="3">The sequence shown here is derived from an EMBL/GenBank/DDBJ whole genome shotgun (WGS) entry which is preliminary data.</text>
</comment>
<dbReference type="AlphaFoldDB" id="A0A484F4V7"/>
<organism evidence="3 4">
    <name type="scientific">Methanimicrococcus blatticola</name>
    <dbReference type="NCBI Taxonomy" id="91560"/>
    <lineage>
        <taxon>Archaea</taxon>
        <taxon>Methanobacteriati</taxon>
        <taxon>Methanobacteriota</taxon>
        <taxon>Stenosarchaea group</taxon>
        <taxon>Methanomicrobia</taxon>
        <taxon>Methanosarcinales</taxon>
        <taxon>Methanosarcinaceae</taxon>
        <taxon>Methanimicrococcus</taxon>
    </lineage>
</organism>
<dbReference type="Proteomes" id="UP000294855">
    <property type="component" value="Unassembled WGS sequence"/>
</dbReference>
<protein>
    <submittedName>
        <fullName evidence="3">Tetrahydromethanopterin S-methyltransferase subunit H</fullName>
    </submittedName>
</protein>
<accession>A0A484F4V7</accession>
<keyword evidence="2 3" id="KW-0808">Transferase</keyword>
<dbReference type="PIRSF" id="PIRSF004960">
    <property type="entry name" value="MtrH_MtxH"/>
    <property type="match status" value="1"/>
</dbReference>
<dbReference type="InterPro" id="IPR028342">
    <property type="entry name" value="MtrH"/>
</dbReference>
<dbReference type="Pfam" id="PF02007">
    <property type="entry name" value="MtrH"/>
    <property type="match status" value="1"/>
</dbReference>